<keyword evidence="3" id="KW-1185">Reference proteome</keyword>
<sequence length="79" mass="8382">ARLRTTGALAVDMESAAVLRAALAAGARPVAAVRVVVDAPGHELIRPGTVRGGVSAFRVLRAVLPAFHEWHRSLPLPRR</sequence>
<dbReference type="InterPro" id="IPR035994">
    <property type="entry name" value="Nucleoside_phosphorylase_sf"/>
</dbReference>
<reference evidence="2 3" key="1">
    <citation type="journal article" date="2010" name="Genome Biol. Evol.">
        <title>The sequence of a 1.8-mb bacterial linear plasmid reveals a rich evolutionary reservoir of secondary metabolic pathways.</title>
        <authorList>
            <person name="Medema M.H."/>
            <person name="Trefzer A."/>
            <person name="Kovalchuk A."/>
            <person name="van den Berg M."/>
            <person name="Mueller U."/>
            <person name="Heijne W."/>
            <person name="Wu L."/>
            <person name="Alam M.T."/>
            <person name="Ronning C.M."/>
            <person name="Nierman W.C."/>
            <person name="Bovenberg R.A.L."/>
            <person name="Breitling R."/>
            <person name="Takano E."/>
        </authorList>
    </citation>
    <scope>NUCLEOTIDE SEQUENCE [LARGE SCALE GENOMIC DNA]</scope>
    <source>
        <strain evidence="3">ATCC 27064 / DSM 738 / JCM 4710 / NBRC 13307 / NCIMB 12785 / NRRL 3585 / VKM Ac-602</strain>
    </source>
</reference>
<dbReference type="SUPFAM" id="SSF53167">
    <property type="entry name" value="Purine and uridine phosphorylases"/>
    <property type="match status" value="1"/>
</dbReference>
<protein>
    <submittedName>
        <fullName evidence="2">Lipoprotein</fullName>
    </submittedName>
</protein>
<dbReference type="Proteomes" id="UP000002357">
    <property type="component" value="Chromosome"/>
</dbReference>
<dbReference type="eggNOG" id="COG0775">
    <property type="taxonomic scope" value="Bacteria"/>
</dbReference>
<name>E2PZ49_STRCL</name>
<keyword evidence="2" id="KW-0449">Lipoprotein</keyword>
<accession>E2PZ49</accession>
<dbReference type="AlphaFoldDB" id="E2PZ49"/>
<feature type="non-terminal residue" evidence="2">
    <location>
        <position position="1"/>
    </location>
</feature>
<evidence type="ECO:0000313" key="2">
    <source>
        <dbReference type="EMBL" id="EFG10310.1"/>
    </source>
</evidence>
<dbReference type="Gene3D" id="3.40.50.1580">
    <property type="entry name" value="Nucleoside phosphorylase domain"/>
    <property type="match status" value="1"/>
</dbReference>
<evidence type="ECO:0000259" key="1">
    <source>
        <dbReference type="Pfam" id="PF01048"/>
    </source>
</evidence>
<dbReference type="EMBL" id="CM000913">
    <property type="protein sequence ID" value="EFG10310.1"/>
    <property type="molecule type" value="Genomic_DNA"/>
</dbReference>
<dbReference type="GO" id="GO:0009116">
    <property type="term" value="P:nucleoside metabolic process"/>
    <property type="evidence" value="ECO:0007669"/>
    <property type="project" value="InterPro"/>
</dbReference>
<organism evidence="2 3">
    <name type="scientific">Streptomyces clavuligerus</name>
    <dbReference type="NCBI Taxonomy" id="1901"/>
    <lineage>
        <taxon>Bacteria</taxon>
        <taxon>Bacillati</taxon>
        <taxon>Actinomycetota</taxon>
        <taxon>Actinomycetes</taxon>
        <taxon>Kitasatosporales</taxon>
        <taxon>Streptomycetaceae</taxon>
        <taxon>Streptomyces</taxon>
    </lineage>
</organism>
<dbReference type="InterPro" id="IPR000845">
    <property type="entry name" value="Nucleoside_phosphorylase_d"/>
</dbReference>
<dbReference type="STRING" id="1901.BB341_02800"/>
<feature type="domain" description="Nucleoside phosphorylase" evidence="1">
    <location>
        <begin position="3"/>
        <end position="48"/>
    </location>
</feature>
<dbReference type="GO" id="GO:0003824">
    <property type="term" value="F:catalytic activity"/>
    <property type="evidence" value="ECO:0007669"/>
    <property type="project" value="InterPro"/>
</dbReference>
<dbReference type="Pfam" id="PF01048">
    <property type="entry name" value="PNP_UDP_1"/>
    <property type="match status" value="1"/>
</dbReference>
<gene>
    <name evidence="2" type="ORF">SCLAV_5238</name>
</gene>
<evidence type="ECO:0000313" key="3">
    <source>
        <dbReference type="Proteomes" id="UP000002357"/>
    </source>
</evidence>
<proteinExistence type="predicted"/>